<dbReference type="PROSITE" id="PS50076">
    <property type="entry name" value="DNAJ_2"/>
    <property type="match status" value="1"/>
</dbReference>
<keyword evidence="4" id="KW-1185">Reference proteome</keyword>
<comment type="caution">
    <text evidence="3">The sequence shown here is derived from an EMBL/GenBank/DDBJ whole genome shotgun (WGS) entry which is preliminary data.</text>
</comment>
<dbReference type="SUPFAM" id="SSF46565">
    <property type="entry name" value="Chaperone J-domain"/>
    <property type="match status" value="1"/>
</dbReference>
<feature type="compositionally biased region" description="Basic and acidic residues" evidence="1">
    <location>
        <begin position="193"/>
        <end position="218"/>
    </location>
</feature>
<dbReference type="Gene3D" id="1.10.287.110">
    <property type="entry name" value="DnaJ domain"/>
    <property type="match status" value="1"/>
</dbReference>
<evidence type="ECO:0000313" key="3">
    <source>
        <dbReference type="EMBL" id="KAK3047176.1"/>
    </source>
</evidence>
<protein>
    <recommendedName>
        <fullName evidence="2">J domain-containing protein</fullName>
    </recommendedName>
</protein>
<organism evidence="3 4">
    <name type="scientific">Extremus antarcticus</name>
    <dbReference type="NCBI Taxonomy" id="702011"/>
    <lineage>
        <taxon>Eukaryota</taxon>
        <taxon>Fungi</taxon>
        <taxon>Dikarya</taxon>
        <taxon>Ascomycota</taxon>
        <taxon>Pezizomycotina</taxon>
        <taxon>Dothideomycetes</taxon>
        <taxon>Dothideomycetidae</taxon>
        <taxon>Mycosphaerellales</taxon>
        <taxon>Extremaceae</taxon>
        <taxon>Extremus</taxon>
    </lineage>
</organism>
<evidence type="ECO:0000313" key="4">
    <source>
        <dbReference type="Proteomes" id="UP001271007"/>
    </source>
</evidence>
<feature type="compositionally biased region" description="Polar residues" evidence="1">
    <location>
        <begin position="28"/>
        <end position="37"/>
    </location>
</feature>
<evidence type="ECO:0000259" key="2">
    <source>
        <dbReference type="PROSITE" id="PS50076"/>
    </source>
</evidence>
<dbReference type="InterPro" id="IPR036869">
    <property type="entry name" value="J_dom_sf"/>
</dbReference>
<name>A0AAJ0D6F5_9PEZI</name>
<sequence length="477" mass="53162">MDPTTQASIETLPEAGMSGGDRPALPKTPTSRKTTAETIGETPLATLYARIHKAVSPYAVLGVDRDCPGPEVREVYRALALKIHPDKVPKDDFGLRELHTSLFQKVQGAYAVLQEHTKLSGEGVATPKRLEEELHARVLAFKGSLRNARELAVMCKSAEIIKASKRGCVKLASAQKNEKNGKFTKFTKARQNPAEREREREKRAMEALERKKENERPLETSLVKAGRQDCLTAGAISEDGEQNECFQAPEGAPHKKVARRSDPALVTVDERVRRTVLAAQCSAAAKRSQKVQTLAEEPLLDWENEASRLEKQETYLKTDVKKNKSKPAPFRNTPTSATATPLWDANLDERLVCDAEIKNRWDKKLLSGGTSGSISLSQKKQEDRSGAAKQQHKYTSALCEEADHMMKKSLTSNRTHSHLDQDGIDREAFIGAQARAEKRSDRKLQLMDKDVVDQFLLEDRGQELSTTIEMFLAIKEQ</sequence>
<reference evidence="3" key="1">
    <citation type="submission" date="2023-04" db="EMBL/GenBank/DDBJ databases">
        <title>Black Yeasts Isolated from many extreme environments.</title>
        <authorList>
            <person name="Coleine C."/>
            <person name="Stajich J.E."/>
            <person name="Selbmann L."/>
        </authorList>
    </citation>
    <scope>NUCLEOTIDE SEQUENCE</scope>
    <source>
        <strain evidence="3">CCFEE 5312</strain>
    </source>
</reference>
<accession>A0AAJ0D6F5</accession>
<feature type="region of interest" description="Disordered" evidence="1">
    <location>
        <begin position="189"/>
        <end position="219"/>
    </location>
</feature>
<dbReference type="PANTHER" id="PTHR24074">
    <property type="entry name" value="CO-CHAPERONE PROTEIN DJLA"/>
    <property type="match status" value="1"/>
</dbReference>
<dbReference type="SMART" id="SM00271">
    <property type="entry name" value="DnaJ"/>
    <property type="match status" value="1"/>
</dbReference>
<gene>
    <name evidence="3" type="ORF">LTR09_011378</name>
</gene>
<dbReference type="EMBL" id="JAWDJX010000066">
    <property type="protein sequence ID" value="KAK3047176.1"/>
    <property type="molecule type" value="Genomic_DNA"/>
</dbReference>
<dbReference type="InterPro" id="IPR001623">
    <property type="entry name" value="DnaJ_domain"/>
</dbReference>
<dbReference type="CDD" id="cd06257">
    <property type="entry name" value="DnaJ"/>
    <property type="match status" value="1"/>
</dbReference>
<proteinExistence type="predicted"/>
<dbReference type="PRINTS" id="PR00625">
    <property type="entry name" value="JDOMAIN"/>
</dbReference>
<feature type="domain" description="J" evidence="2">
    <location>
        <begin position="56"/>
        <end position="135"/>
    </location>
</feature>
<feature type="region of interest" description="Disordered" evidence="1">
    <location>
        <begin position="371"/>
        <end position="393"/>
    </location>
</feature>
<dbReference type="Pfam" id="PF00226">
    <property type="entry name" value="DnaJ"/>
    <property type="match status" value="1"/>
</dbReference>
<evidence type="ECO:0000256" key="1">
    <source>
        <dbReference type="SAM" id="MobiDB-lite"/>
    </source>
</evidence>
<dbReference type="InterPro" id="IPR050817">
    <property type="entry name" value="DjlA_DnaK_co-chaperone"/>
</dbReference>
<dbReference type="AlphaFoldDB" id="A0AAJ0D6F5"/>
<dbReference type="Proteomes" id="UP001271007">
    <property type="component" value="Unassembled WGS sequence"/>
</dbReference>
<feature type="region of interest" description="Disordered" evidence="1">
    <location>
        <begin position="1"/>
        <end position="38"/>
    </location>
</feature>